<dbReference type="EMBL" id="KV016766">
    <property type="protein sequence ID" value="KZV19195.1"/>
    <property type="molecule type" value="Genomic_DNA"/>
</dbReference>
<feature type="region of interest" description="Disordered" evidence="1">
    <location>
        <begin position="47"/>
        <end position="146"/>
    </location>
</feature>
<gene>
    <name evidence="2" type="ORF">F511_19075</name>
</gene>
<proteinExistence type="predicted"/>
<name>A0A2Z7ACX6_9LAMI</name>
<evidence type="ECO:0000313" key="3">
    <source>
        <dbReference type="Proteomes" id="UP000250235"/>
    </source>
</evidence>
<organism evidence="2 3">
    <name type="scientific">Dorcoceras hygrometricum</name>
    <dbReference type="NCBI Taxonomy" id="472368"/>
    <lineage>
        <taxon>Eukaryota</taxon>
        <taxon>Viridiplantae</taxon>
        <taxon>Streptophyta</taxon>
        <taxon>Embryophyta</taxon>
        <taxon>Tracheophyta</taxon>
        <taxon>Spermatophyta</taxon>
        <taxon>Magnoliopsida</taxon>
        <taxon>eudicotyledons</taxon>
        <taxon>Gunneridae</taxon>
        <taxon>Pentapetalae</taxon>
        <taxon>asterids</taxon>
        <taxon>lamiids</taxon>
        <taxon>Lamiales</taxon>
        <taxon>Gesneriaceae</taxon>
        <taxon>Didymocarpoideae</taxon>
        <taxon>Trichosporeae</taxon>
        <taxon>Loxocarpinae</taxon>
        <taxon>Dorcoceras</taxon>
    </lineage>
</organism>
<accession>A0A2Z7ACX6</accession>
<feature type="compositionally biased region" description="Polar residues" evidence="1">
    <location>
        <begin position="48"/>
        <end position="58"/>
    </location>
</feature>
<dbReference type="AlphaFoldDB" id="A0A2Z7ACX6"/>
<reference evidence="2 3" key="1">
    <citation type="journal article" date="2015" name="Proc. Natl. Acad. Sci. U.S.A.">
        <title>The resurrection genome of Boea hygrometrica: A blueprint for survival of dehydration.</title>
        <authorList>
            <person name="Xiao L."/>
            <person name="Yang G."/>
            <person name="Zhang L."/>
            <person name="Yang X."/>
            <person name="Zhao S."/>
            <person name="Ji Z."/>
            <person name="Zhou Q."/>
            <person name="Hu M."/>
            <person name="Wang Y."/>
            <person name="Chen M."/>
            <person name="Xu Y."/>
            <person name="Jin H."/>
            <person name="Xiao X."/>
            <person name="Hu G."/>
            <person name="Bao F."/>
            <person name="Hu Y."/>
            <person name="Wan P."/>
            <person name="Li L."/>
            <person name="Deng X."/>
            <person name="Kuang T."/>
            <person name="Xiang C."/>
            <person name="Zhu J.K."/>
            <person name="Oliver M.J."/>
            <person name="He Y."/>
        </authorList>
    </citation>
    <scope>NUCLEOTIDE SEQUENCE [LARGE SCALE GENOMIC DNA]</scope>
    <source>
        <strain evidence="3">cv. XS01</strain>
    </source>
</reference>
<evidence type="ECO:0000313" key="2">
    <source>
        <dbReference type="EMBL" id="KZV19195.1"/>
    </source>
</evidence>
<evidence type="ECO:0000256" key="1">
    <source>
        <dbReference type="SAM" id="MobiDB-lite"/>
    </source>
</evidence>
<protein>
    <submittedName>
        <fullName evidence="2">Uncharacterized protein</fullName>
    </submittedName>
</protein>
<keyword evidence="3" id="KW-1185">Reference proteome</keyword>
<feature type="compositionally biased region" description="Basic and acidic residues" evidence="1">
    <location>
        <begin position="75"/>
        <end position="87"/>
    </location>
</feature>
<sequence length="146" mass="15864">MDLGFPMKTQTDLIPALHVSSYRRLRRNSARIADCFKLLVLPRCPMTGESNRGTNAQLGSPARGRETFSGIIPRDVPEGLRHGEELGIRGSNLSSGYRQSDPRPDTRRPSSPCTRRRDEIYADGFSSSSLAGTDSGEEEAAAAAAL</sequence>
<dbReference type="Proteomes" id="UP000250235">
    <property type="component" value="Unassembled WGS sequence"/>
</dbReference>